<dbReference type="Pfam" id="PF06224">
    <property type="entry name" value="AlkZ-like"/>
    <property type="match status" value="1"/>
</dbReference>
<keyword evidence="3" id="KW-1185">Reference proteome</keyword>
<accession>C8XJE2</accession>
<dbReference type="eggNOG" id="COG3214">
    <property type="taxonomic scope" value="Bacteria"/>
</dbReference>
<dbReference type="RefSeq" id="WP_015747499.1">
    <property type="nucleotide sequence ID" value="NC_013235.1"/>
</dbReference>
<organism evidence="2 3">
    <name type="scientific">Nakamurella multipartita (strain ATCC 700099 / DSM 44233 / CIP 104796 / JCM 9543 / NBRC 105858 / Y-104)</name>
    <name type="common">Microsphaera multipartita</name>
    <dbReference type="NCBI Taxonomy" id="479431"/>
    <lineage>
        <taxon>Bacteria</taxon>
        <taxon>Bacillati</taxon>
        <taxon>Actinomycetota</taxon>
        <taxon>Actinomycetes</taxon>
        <taxon>Nakamurellales</taxon>
        <taxon>Nakamurellaceae</taxon>
        <taxon>Nakamurella</taxon>
    </lineage>
</organism>
<evidence type="ECO:0000313" key="3">
    <source>
        <dbReference type="Proteomes" id="UP000002218"/>
    </source>
</evidence>
<dbReference type="STRING" id="479431.Namu_2230"/>
<dbReference type="PANTHER" id="PTHR30528:SF0">
    <property type="entry name" value="CYTOPLASMIC PROTEIN"/>
    <property type="match status" value="1"/>
</dbReference>
<gene>
    <name evidence="2" type="ordered locus">Namu_2230</name>
</gene>
<evidence type="ECO:0008006" key="4">
    <source>
        <dbReference type="Google" id="ProtNLM"/>
    </source>
</evidence>
<proteinExistence type="predicted"/>
<evidence type="ECO:0000313" key="2">
    <source>
        <dbReference type="EMBL" id="ACV78607.1"/>
    </source>
</evidence>
<dbReference type="Proteomes" id="UP000002218">
    <property type="component" value="Chromosome"/>
</dbReference>
<dbReference type="AlphaFoldDB" id="C8XJE2"/>
<dbReference type="KEGG" id="nml:Namu_2230"/>
<dbReference type="PANTHER" id="PTHR30528">
    <property type="entry name" value="CYTOPLASMIC PROTEIN"/>
    <property type="match status" value="1"/>
</dbReference>
<name>C8XJE2_NAKMY</name>
<dbReference type="InterPro" id="IPR009351">
    <property type="entry name" value="AlkZ-like"/>
</dbReference>
<dbReference type="EMBL" id="CP001737">
    <property type="protein sequence ID" value="ACV78607.1"/>
    <property type="molecule type" value="Genomic_DNA"/>
</dbReference>
<dbReference type="InParanoid" id="C8XJE2"/>
<reference evidence="3" key="1">
    <citation type="submission" date="2009-09" db="EMBL/GenBank/DDBJ databases">
        <title>The complete genome of Nakamurella multipartita DSM 44233.</title>
        <authorList>
            <consortium name="US DOE Joint Genome Institute (JGI-PGF)"/>
            <person name="Lucas S."/>
            <person name="Copeland A."/>
            <person name="Lapidus A."/>
            <person name="Glavina del Rio T."/>
            <person name="Dalin E."/>
            <person name="Tice H."/>
            <person name="Bruce D."/>
            <person name="Goodwin L."/>
            <person name="Pitluck S."/>
            <person name="Kyrpides N."/>
            <person name="Mavromatis K."/>
            <person name="Ivanova N."/>
            <person name="Ovchinnikova G."/>
            <person name="Sims D."/>
            <person name="Meincke L."/>
            <person name="Brettin T."/>
            <person name="Detter J.C."/>
            <person name="Han C."/>
            <person name="Larimer F."/>
            <person name="Land M."/>
            <person name="Hauser L."/>
            <person name="Markowitz V."/>
            <person name="Cheng J.-F."/>
            <person name="Hugenholtz P."/>
            <person name="Woyke T."/>
            <person name="Wu D."/>
            <person name="Klenk H.-P."/>
            <person name="Eisen J.A."/>
        </authorList>
    </citation>
    <scope>NUCLEOTIDE SEQUENCE [LARGE SCALE GENOMIC DNA]</scope>
    <source>
        <strain evidence="3">ATCC 700099 / DSM 44233 / CIP 104796 / JCM 9543 / NBRC 105858 / Y-104</strain>
    </source>
</reference>
<sequence>MSTSTSRPSPIRPAPRRPTGPVTGPAPVALSAAQARRVAIAAQRLDAPPADPARPVNRGHLRRLVHSIGLLQIDSVNVLARAHLLPVFSRLGPYPVGILEGAAWPARTQDRLLIESWAHMASLIPVELEPLLRWRQQEKVDGPWGMLTRLTEQHPGFLDVVLATIGDLGPSSAGDIEKALEAPGRAEAGWWEWSITKIACEHLFGTGAIGVAQRRGFERLYDLTERVLPPSILATPTPDRADAQRALVALAARAHGIATVADLADYFRMGMADTRRALTDLVEEGVVRPALVDGWREPAYLHREARIPRAVAGAALLSPFDPLVWRRERTERLFGFHYRIEIYTPAARRVYGYYVLPLLVGDALAGRVDLKADRATGRLLVQASWSEPGAGESATAEAAATELGRIAGWLGLTEVVVEPRGNLAARLAVQPGLRLAR</sequence>
<feature type="region of interest" description="Disordered" evidence="1">
    <location>
        <begin position="1"/>
        <end position="27"/>
    </location>
</feature>
<evidence type="ECO:0000256" key="1">
    <source>
        <dbReference type="SAM" id="MobiDB-lite"/>
    </source>
</evidence>
<reference evidence="2 3" key="2">
    <citation type="journal article" date="2010" name="Stand. Genomic Sci.">
        <title>Complete genome sequence of Nakamurella multipartita type strain (Y-104).</title>
        <authorList>
            <person name="Tice H."/>
            <person name="Mayilraj S."/>
            <person name="Sims D."/>
            <person name="Lapidus A."/>
            <person name="Nolan M."/>
            <person name="Lucas S."/>
            <person name="Glavina Del Rio T."/>
            <person name="Copeland A."/>
            <person name="Cheng J.F."/>
            <person name="Meincke L."/>
            <person name="Bruce D."/>
            <person name="Goodwin L."/>
            <person name="Pitluck S."/>
            <person name="Ivanova N."/>
            <person name="Mavromatis K."/>
            <person name="Ovchinnikova G."/>
            <person name="Pati A."/>
            <person name="Chen A."/>
            <person name="Palaniappan K."/>
            <person name="Land M."/>
            <person name="Hauser L."/>
            <person name="Chang Y.J."/>
            <person name="Jeffries C.D."/>
            <person name="Detter J.C."/>
            <person name="Brettin T."/>
            <person name="Rohde M."/>
            <person name="Goker M."/>
            <person name="Bristow J."/>
            <person name="Eisen J.A."/>
            <person name="Markowitz V."/>
            <person name="Hugenholtz P."/>
            <person name="Kyrpides N.C."/>
            <person name="Klenk H.P."/>
            <person name="Chen F."/>
        </authorList>
    </citation>
    <scope>NUCLEOTIDE SEQUENCE [LARGE SCALE GENOMIC DNA]</scope>
    <source>
        <strain evidence="3">ATCC 700099 / DSM 44233 / CIP 104796 / JCM 9543 / NBRC 105858 / Y-104</strain>
    </source>
</reference>
<dbReference type="HOGENOM" id="CLU_043035_1_0_11"/>
<protein>
    <recommendedName>
        <fullName evidence="4">Cytoplasmic protein</fullName>
    </recommendedName>
</protein>